<dbReference type="Pfam" id="PF02518">
    <property type="entry name" value="HATPase_c"/>
    <property type="match status" value="1"/>
</dbReference>
<accession>A0ABS4CG41</accession>
<evidence type="ECO:0000256" key="13">
    <source>
        <dbReference type="ARBA" id="ARBA00023136"/>
    </source>
</evidence>
<dbReference type="SUPFAM" id="SSF103190">
    <property type="entry name" value="Sensory domain-like"/>
    <property type="match status" value="1"/>
</dbReference>
<keyword evidence="9 17" id="KW-0418">Kinase</keyword>
<evidence type="ECO:0000256" key="2">
    <source>
        <dbReference type="ARBA" id="ARBA00004651"/>
    </source>
</evidence>
<proteinExistence type="predicted"/>
<evidence type="ECO:0000256" key="6">
    <source>
        <dbReference type="ARBA" id="ARBA00022679"/>
    </source>
</evidence>
<dbReference type="InterPro" id="IPR050351">
    <property type="entry name" value="BphY/WalK/GraS-like"/>
</dbReference>
<dbReference type="EC" id="2.7.13.3" evidence="3"/>
<dbReference type="SUPFAM" id="SSF55785">
    <property type="entry name" value="PYP-like sensor domain (PAS domain)"/>
    <property type="match status" value="1"/>
</dbReference>
<evidence type="ECO:0000256" key="4">
    <source>
        <dbReference type="ARBA" id="ARBA00022475"/>
    </source>
</evidence>
<evidence type="ECO:0000313" key="17">
    <source>
        <dbReference type="EMBL" id="MBP1045599.1"/>
    </source>
</evidence>
<dbReference type="GO" id="GO:0016301">
    <property type="term" value="F:kinase activity"/>
    <property type="evidence" value="ECO:0007669"/>
    <property type="project" value="UniProtKB-KW"/>
</dbReference>
<dbReference type="PROSITE" id="PS50112">
    <property type="entry name" value="PAS"/>
    <property type="match status" value="1"/>
</dbReference>
<dbReference type="EMBL" id="JAEDXU010000002">
    <property type="protein sequence ID" value="MBP1045599.1"/>
    <property type="molecule type" value="Genomic_DNA"/>
</dbReference>
<evidence type="ECO:0000256" key="10">
    <source>
        <dbReference type="ARBA" id="ARBA00022840"/>
    </source>
</evidence>
<dbReference type="Gene3D" id="3.30.450.20">
    <property type="entry name" value="PAS domain"/>
    <property type="match status" value="1"/>
</dbReference>
<evidence type="ECO:0000256" key="11">
    <source>
        <dbReference type="ARBA" id="ARBA00022989"/>
    </source>
</evidence>
<name>A0ABS4CG41_9ENTE</name>
<dbReference type="SUPFAM" id="SSF47384">
    <property type="entry name" value="Homodimeric domain of signal transducing histidine kinase"/>
    <property type="match status" value="1"/>
</dbReference>
<gene>
    <name evidence="17" type="ORF">I6N96_04865</name>
</gene>
<dbReference type="InterPro" id="IPR000014">
    <property type="entry name" value="PAS"/>
</dbReference>
<dbReference type="InterPro" id="IPR035965">
    <property type="entry name" value="PAS-like_dom_sf"/>
</dbReference>
<keyword evidence="8" id="KW-0547">Nucleotide-binding</keyword>
<evidence type="ECO:0000256" key="5">
    <source>
        <dbReference type="ARBA" id="ARBA00022553"/>
    </source>
</evidence>
<dbReference type="InterPro" id="IPR003594">
    <property type="entry name" value="HATPase_dom"/>
</dbReference>
<dbReference type="InterPro" id="IPR005467">
    <property type="entry name" value="His_kinase_dom"/>
</dbReference>
<dbReference type="RefSeq" id="WP_209556391.1">
    <property type="nucleotide sequence ID" value="NZ_JAEDXU010000002.1"/>
</dbReference>
<keyword evidence="4" id="KW-1003">Cell membrane</keyword>
<evidence type="ECO:0000259" key="15">
    <source>
        <dbReference type="PROSITE" id="PS50109"/>
    </source>
</evidence>
<keyword evidence="12" id="KW-0902">Two-component regulatory system</keyword>
<dbReference type="SMART" id="SM00388">
    <property type="entry name" value="HisKA"/>
    <property type="match status" value="1"/>
</dbReference>
<dbReference type="InterPro" id="IPR003661">
    <property type="entry name" value="HisK_dim/P_dom"/>
</dbReference>
<comment type="subcellular location">
    <subcellularLocation>
        <location evidence="2">Cell membrane</location>
        <topology evidence="2">Multi-pass membrane protein</topology>
    </subcellularLocation>
</comment>
<dbReference type="PANTHER" id="PTHR45453">
    <property type="entry name" value="PHOSPHATE REGULON SENSOR PROTEIN PHOR"/>
    <property type="match status" value="1"/>
</dbReference>
<dbReference type="PRINTS" id="PR00344">
    <property type="entry name" value="BCTRLSENSOR"/>
</dbReference>
<evidence type="ECO:0000256" key="1">
    <source>
        <dbReference type="ARBA" id="ARBA00000085"/>
    </source>
</evidence>
<feature type="domain" description="PAS" evidence="16">
    <location>
        <begin position="248"/>
        <end position="285"/>
    </location>
</feature>
<dbReference type="SUPFAM" id="SSF55874">
    <property type="entry name" value="ATPase domain of HSP90 chaperone/DNA topoisomerase II/histidine kinase"/>
    <property type="match status" value="1"/>
</dbReference>
<dbReference type="InterPro" id="IPR004358">
    <property type="entry name" value="Sig_transdc_His_kin-like_C"/>
</dbReference>
<protein>
    <recommendedName>
        <fullName evidence="3">histidine kinase</fullName>
        <ecNumber evidence="3">2.7.13.3</ecNumber>
    </recommendedName>
</protein>
<feature type="transmembrane region" description="Helical" evidence="14">
    <location>
        <begin position="170"/>
        <end position="190"/>
    </location>
</feature>
<dbReference type="Proteomes" id="UP000673375">
    <property type="component" value="Unassembled WGS sequence"/>
</dbReference>
<sequence length="586" mass="67067">MITRQRFEYFITVLIMLFLFFISMFTVNSFFRNELLSQQENYLQKKADFLAEQLSDTAFEQESLTQTEQDFIQDYVGMNDERISLLNSNGDIFYDTDDENLSDSRKGRPEIKAVLAGAAYGSDHRTSGTLGVDLLYLAIPVNVNGKLIGVLRISEEASKFSGSISAFRNFLFFIFGLLFLVITIFLLLMIRQKNKPLLTVLPFLKRLIQNPQKGRSIIQQSSEWHELYETANELSSQMSETYRAYLSTEEQLHILLNDLMIGIFIVDKDGALELINPVMCRFLGIDAVPTQTESYQQTINDPLLIQLINQAITEEISIQQEITLHSDVEERIVDLSLHYFNNDFNDHQIFGVAYDLTQVHRLEKMQKDFVGNVSHELKTPITSLIGFTETLLDGAKDDPETLTQFLGIIQKDAYRLQRLIQEIILLSRDSKNTYDKQQVPLYPLINEVVHSYQRMMDEKQLTLSVHGDKEMIISTAYELFYPIIKNLIENAVQYSKAEGNITVDFEMENHELILSVKDDGIGIPLEDQNRIFERFYRVDKARARYSGGTGLGLAIVQNYSEILGGTVVLESYPGVGSSFTLRIPIN</sequence>
<keyword evidence="6" id="KW-0808">Transferase</keyword>
<dbReference type="PANTHER" id="PTHR45453:SF1">
    <property type="entry name" value="PHOSPHATE REGULON SENSOR PROTEIN PHOR"/>
    <property type="match status" value="1"/>
</dbReference>
<evidence type="ECO:0000256" key="9">
    <source>
        <dbReference type="ARBA" id="ARBA00022777"/>
    </source>
</evidence>
<feature type="domain" description="Histidine kinase" evidence="15">
    <location>
        <begin position="372"/>
        <end position="586"/>
    </location>
</feature>
<dbReference type="InterPro" id="IPR029151">
    <property type="entry name" value="Sensor-like_sf"/>
</dbReference>
<dbReference type="InterPro" id="IPR036890">
    <property type="entry name" value="HATPase_C_sf"/>
</dbReference>
<comment type="catalytic activity">
    <reaction evidence="1">
        <text>ATP + protein L-histidine = ADP + protein N-phospho-L-histidine.</text>
        <dbReference type="EC" id="2.7.13.3"/>
    </reaction>
</comment>
<dbReference type="SMART" id="SM00387">
    <property type="entry name" value="HATPase_c"/>
    <property type="match status" value="1"/>
</dbReference>
<comment type="caution">
    <text evidence="17">The sequence shown here is derived from an EMBL/GenBank/DDBJ whole genome shotgun (WGS) entry which is preliminary data.</text>
</comment>
<keyword evidence="13 14" id="KW-0472">Membrane</keyword>
<dbReference type="Pfam" id="PF00512">
    <property type="entry name" value="HisKA"/>
    <property type="match status" value="1"/>
</dbReference>
<evidence type="ECO:0000256" key="7">
    <source>
        <dbReference type="ARBA" id="ARBA00022692"/>
    </source>
</evidence>
<evidence type="ECO:0000313" key="18">
    <source>
        <dbReference type="Proteomes" id="UP000673375"/>
    </source>
</evidence>
<organism evidence="17 18">
    <name type="scientific">Enterococcus larvae</name>
    <dbReference type="NCBI Taxonomy" id="2794352"/>
    <lineage>
        <taxon>Bacteria</taxon>
        <taxon>Bacillati</taxon>
        <taxon>Bacillota</taxon>
        <taxon>Bacilli</taxon>
        <taxon>Lactobacillales</taxon>
        <taxon>Enterococcaceae</taxon>
        <taxon>Enterococcus</taxon>
    </lineage>
</organism>
<evidence type="ECO:0000256" key="3">
    <source>
        <dbReference type="ARBA" id="ARBA00012438"/>
    </source>
</evidence>
<dbReference type="Gene3D" id="1.10.287.130">
    <property type="match status" value="1"/>
</dbReference>
<dbReference type="PROSITE" id="PS50109">
    <property type="entry name" value="HIS_KIN"/>
    <property type="match status" value="1"/>
</dbReference>
<keyword evidence="5" id="KW-0597">Phosphoprotein</keyword>
<evidence type="ECO:0000259" key="16">
    <source>
        <dbReference type="PROSITE" id="PS50112"/>
    </source>
</evidence>
<feature type="transmembrane region" description="Helical" evidence="14">
    <location>
        <begin position="7"/>
        <end position="27"/>
    </location>
</feature>
<evidence type="ECO:0000256" key="14">
    <source>
        <dbReference type="SAM" id="Phobius"/>
    </source>
</evidence>
<keyword evidence="11 14" id="KW-1133">Transmembrane helix</keyword>
<keyword evidence="10" id="KW-0067">ATP-binding</keyword>
<dbReference type="CDD" id="cd00082">
    <property type="entry name" value="HisKA"/>
    <property type="match status" value="1"/>
</dbReference>
<keyword evidence="18" id="KW-1185">Reference proteome</keyword>
<evidence type="ECO:0000256" key="8">
    <source>
        <dbReference type="ARBA" id="ARBA00022741"/>
    </source>
</evidence>
<reference evidence="17 18" key="1">
    <citation type="submission" date="2020-12" db="EMBL/GenBank/DDBJ databases">
        <title>Vagococcus allomyrinae sp. nov. and Enterococcus lavae sp. nov., isolated from the larvae of Allomyrina dichotoma.</title>
        <authorList>
            <person name="Lee S.D."/>
        </authorList>
    </citation>
    <scope>NUCLEOTIDE SEQUENCE [LARGE SCALE GENOMIC DNA]</scope>
    <source>
        <strain evidence="17 18">BWM-S5</strain>
    </source>
</reference>
<evidence type="ECO:0000256" key="12">
    <source>
        <dbReference type="ARBA" id="ARBA00023012"/>
    </source>
</evidence>
<dbReference type="SMART" id="SM00091">
    <property type="entry name" value="PAS"/>
    <property type="match status" value="1"/>
</dbReference>
<keyword evidence="7 14" id="KW-0812">Transmembrane</keyword>
<dbReference type="CDD" id="cd00075">
    <property type="entry name" value="HATPase"/>
    <property type="match status" value="1"/>
</dbReference>
<dbReference type="Gene3D" id="3.30.565.10">
    <property type="entry name" value="Histidine kinase-like ATPase, C-terminal domain"/>
    <property type="match status" value="1"/>
</dbReference>
<dbReference type="InterPro" id="IPR036097">
    <property type="entry name" value="HisK_dim/P_sf"/>
</dbReference>